<dbReference type="PANTHER" id="PTHR35990:SF1">
    <property type="entry name" value="GAG1AT PROTEIN"/>
    <property type="match status" value="1"/>
</dbReference>
<dbReference type="EMBL" id="AMZH03010015">
    <property type="protein sequence ID" value="RRT55597.1"/>
    <property type="molecule type" value="Genomic_DNA"/>
</dbReference>
<feature type="region of interest" description="Disordered" evidence="1">
    <location>
        <begin position="115"/>
        <end position="138"/>
    </location>
</feature>
<accession>A0A426YV30</accession>
<dbReference type="Proteomes" id="UP000287651">
    <property type="component" value="Unassembled WGS sequence"/>
</dbReference>
<name>A0A426YV30_ENSVE</name>
<comment type="caution">
    <text evidence="2">The sequence shown here is derived from an EMBL/GenBank/DDBJ whole genome shotgun (WGS) entry which is preliminary data.</text>
</comment>
<feature type="compositionally biased region" description="Gly residues" evidence="1">
    <location>
        <begin position="40"/>
        <end position="53"/>
    </location>
</feature>
<sequence length="138" mass="14345">CGWVGIEKEATQREGGFPSVGGFLVYDGESGAAGGSERAMGGGAAETTGGSGGGGGGFKARLVHYLYSGDKKHVFAGIAVISAVFAVPWMPRDLTPVHLPSSVLFFTAGSRHQSHQDYMEKANQARSERLSSGQPTIK</sequence>
<evidence type="ECO:0000256" key="1">
    <source>
        <dbReference type="SAM" id="MobiDB-lite"/>
    </source>
</evidence>
<feature type="region of interest" description="Disordered" evidence="1">
    <location>
        <begin position="33"/>
        <end position="53"/>
    </location>
</feature>
<reference evidence="2 3" key="1">
    <citation type="journal article" date="2014" name="Agronomy (Basel)">
        <title>A Draft Genome Sequence for Ensete ventricosum, the Drought-Tolerant Tree Against Hunger.</title>
        <authorList>
            <person name="Harrison J."/>
            <person name="Moore K.A."/>
            <person name="Paszkiewicz K."/>
            <person name="Jones T."/>
            <person name="Grant M."/>
            <person name="Ambacheew D."/>
            <person name="Muzemil S."/>
            <person name="Studholme D.J."/>
        </authorList>
    </citation>
    <scope>NUCLEOTIDE SEQUENCE [LARGE SCALE GENOMIC DNA]</scope>
</reference>
<organism evidence="2 3">
    <name type="scientific">Ensete ventricosum</name>
    <name type="common">Abyssinian banana</name>
    <name type="synonym">Musa ensete</name>
    <dbReference type="NCBI Taxonomy" id="4639"/>
    <lineage>
        <taxon>Eukaryota</taxon>
        <taxon>Viridiplantae</taxon>
        <taxon>Streptophyta</taxon>
        <taxon>Embryophyta</taxon>
        <taxon>Tracheophyta</taxon>
        <taxon>Spermatophyta</taxon>
        <taxon>Magnoliopsida</taxon>
        <taxon>Liliopsida</taxon>
        <taxon>Zingiberales</taxon>
        <taxon>Musaceae</taxon>
        <taxon>Ensete</taxon>
    </lineage>
</organism>
<proteinExistence type="predicted"/>
<dbReference type="AlphaFoldDB" id="A0A426YV30"/>
<dbReference type="PANTHER" id="PTHR35990">
    <property type="entry name" value="GAG1AT PROTEIN"/>
    <property type="match status" value="1"/>
</dbReference>
<evidence type="ECO:0000313" key="3">
    <source>
        <dbReference type="Proteomes" id="UP000287651"/>
    </source>
</evidence>
<gene>
    <name evidence="2" type="ORF">B296_00029934</name>
</gene>
<feature type="non-terminal residue" evidence="2">
    <location>
        <position position="1"/>
    </location>
</feature>
<protein>
    <submittedName>
        <fullName evidence="2">Uncharacterized protein</fullName>
    </submittedName>
</protein>
<evidence type="ECO:0000313" key="2">
    <source>
        <dbReference type="EMBL" id="RRT55597.1"/>
    </source>
</evidence>